<dbReference type="Pfam" id="PF03473">
    <property type="entry name" value="MOSC"/>
    <property type="match status" value="1"/>
</dbReference>
<evidence type="ECO:0000259" key="1">
    <source>
        <dbReference type="PROSITE" id="PS51340"/>
    </source>
</evidence>
<dbReference type="RefSeq" id="WP_110812458.1">
    <property type="nucleotide sequence ID" value="NZ_QJTE01000001.1"/>
</dbReference>
<organism evidence="2 3">
    <name type="scientific">Pseudoroseicyclus aestuarii</name>
    <dbReference type="NCBI Taxonomy" id="1795041"/>
    <lineage>
        <taxon>Bacteria</taxon>
        <taxon>Pseudomonadati</taxon>
        <taxon>Pseudomonadota</taxon>
        <taxon>Alphaproteobacteria</taxon>
        <taxon>Rhodobacterales</taxon>
        <taxon>Paracoccaceae</taxon>
        <taxon>Pseudoroseicyclus</taxon>
    </lineage>
</organism>
<evidence type="ECO:0000313" key="3">
    <source>
        <dbReference type="Proteomes" id="UP000248311"/>
    </source>
</evidence>
<evidence type="ECO:0000313" key="2">
    <source>
        <dbReference type="EMBL" id="PYE85387.1"/>
    </source>
</evidence>
<dbReference type="GO" id="GO:0030170">
    <property type="term" value="F:pyridoxal phosphate binding"/>
    <property type="evidence" value="ECO:0007669"/>
    <property type="project" value="InterPro"/>
</dbReference>
<dbReference type="InterPro" id="IPR005302">
    <property type="entry name" value="MoCF_Sase_C"/>
</dbReference>
<proteinExistence type="predicted"/>
<dbReference type="PANTHER" id="PTHR36930">
    <property type="entry name" value="METAL-SULFUR CLUSTER BIOSYNTHESIS PROTEINS YUAD-RELATED"/>
    <property type="match status" value="1"/>
</dbReference>
<feature type="domain" description="MOSC" evidence="1">
    <location>
        <begin position="22"/>
        <end position="184"/>
    </location>
</feature>
<dbReference type="Gene3D" id="2.40.33.20">
    <property type="entry name" value="PK beta-barrel domain-like"/>
    <property type="match status" value="1"/>
</dbReference>
<sequence>MPALVPTDHSCTVTWLGRSTARDAPRVRAEAADHLVLDFAGVEGEAHAGLTRPSCSRVTQQHPRGTEIRNVRQLSIVSEEEMALIAAELDLERLDPLWLGATLVVEGIADFSHLPPSSRLQAASGLTLCIDMTNEPCNIVSATIEEARPGHGKRFRAAAKGRRGVTAWVERPGRLDLGSALRLHVPRQRAWAPGGAS</sequence>
<protein>
    <submittedName>
        <fullName evidence="2">MOSC domain-containing protein</fullName>
    </submittedName>
</protein>
<dbReference type="AlphaFoldDB" id="A0A318T002"/>
<dbReference type="InterPro" id="IPR052716">
    <property type="entry name" value="MOSC_domain"/>
</dbReference>
<dbReference type="OrthoDB" id="9808413at2"/>
<dbReference type="PROSITE" id="PS51340">
    <property type="entry name" value="MOSC"/>
    <property type="match status" value="1"/>
</dbReference>
<dbReference type="SUPFAM" id="SSF50800">
    <property type="entry name" value="PK beta-barrel domain-like"/>
    <property type="match status" value="1"/>
</dbReference>
<gene>
    <name evidence="2" type="ORF">DFP88_10152</name>
</gene>
<accession>A0A318T002</accession>
<dbReference type="Proteomes" id="UP000248311">
    <property type="component" value="Unassembled WGS sequence"/>
</dbReference>
<reference evidence="2 3" key="1">
    <citation type="submission" date="2018-06" db="EMBL/GenBank/DDBJ databases">
        <title>Genomic Encyclopedia of Type Strains, Phase III (KMG-III): the genomes of soil and plant-associated and newly described type strains.</title>
        <authorList>
            <person name="Whitman W."/>
        </authorList>
    </citation>
    <scope>NUCLEOTIDE SEQUENCE [LARGE SCALE GENOMIC DNA]</scope>
    <source>
        <strain evidence="2 3">CECT 9025</strain>
    </source>
</reference>
<keyword evidence="3" id="KW-1185">Reference proteome</keyword>
<dbReference type="PANTHER" id="PTHR36930:SF1">
    <property type="entry name" value="MOSC DOMAIN-CONTAINING PROTEIN"/>
    <property type="match status" value="1"/>
</dbReference>
<dbReference type="EMBL" id="QJTE01000001">
    <property type="protein sequence ID" value="PYE85387.1"/>
    <property type="molecule type" value="Genomic_DNA"/>
</dbReference>
<dbReference type="GO" id="GO:0003824">
    <property type="term" value="F:catalytic activity"/>
    <property type="evidence" value="ECO:0007669"/>
    <property type="project" value="InterPro"/>
</dbReference>
<dbReference type="InterPro" id="IPR011037">
    <property type="entry name" value="Pyrv_Knase-like_insert_dom_sf"/>
</dbReference>
<name>A0A318T002_9RHOB</name>
<dbReference type="GO" id="GO:0030151">
    <property type="term" value="F:molybdenum ion binding"/>
    <property type="evidence" value="ECO:0007669"/>
    <property type="project" value="InterPro"/>
</dbReference>
<comment type="caution">
    <text evidence="2">The sequence shown here is derived from an EMBL/GenBank/DDBJ whole genome shotgun (WGS) entry which is preliminary data.</text>
</comment>